<dbReference type="Proteomes" id="UP000602510">
    <property type="component" value="Unassembled WGS sequence"/>
</dbReference>
<name>A0A833T861_PHYIN</name>
<evidence type="ECO:0000313" key="1">
    <source>
        <dbReference type="EMBL" id="KAF4041550.1"/>
    </source>
</evidence>
<accession>A0A833T861</accession>
<sequence length="72" mass="8334">MCCYNAERLSADNGSRVTLVSSRAHATFHDVQDSAGIAWKPFRPLQKELKQLILRIHRIPFVLHERFAQTEQ</sequence>
<keyword evidence="2" id="KW-1185">Reference proteome</keyword>
<organism evidence="1 2">
    <name type="scientific">Phytophthora infestans</name>
    <name type="common">Potato late blight agent</name>
    <name type="synonym">Botrytis infestans</name>
    <dbReference type="NCBI Taxonomy" id="4787"/>
    <lineage>
        <taxon>Eukaryota</taxon>
        <taxon>Sar</taxon>
        <taxon>Stramenopiles</taxon>
        <taxon>Oomycota</taxon>
        <taxon>Peronosporomycetes</taxon>
        <taxon>Peronosporales</taxon>
        <taxon>Peronosporaceae</taxon>
        <taxon>Phytophthora</taxon>
    </lineage>
</organism>
<reference evidence="1" key="1">
    <citation type="submission" date="2020-04" db="EMBL/GenBank/DDBJ databases">
        <title>Hybrid Assembly of Korean Phytophthora infestans isolates.</title>
        <authorList>
            <person name="Prokchorchik M."/>
            <person name="Lee Y."/>
            <person name="Seo J."/>
            <person name="Cho J.-H."/>
            <person name="Park Y.-E."/>
            <person name="Jang D.-C."/>
            <person name="Im J.-S."/>
            <person name="Choi J.-G."/>
            <person name="Park H.-J."/>
            <person name="Lee G.-B."/>
            <person name="Lee Y.-G."/>
            <person name="Hong S.-Y."/>
            <person name="Cho K."/>
            <person name="Sohn K.H."/>
        </authorList>
    </citation>
    <scope>NUCLEOTIDE SEQUENCE</scope>
    <source>
        <strain evidence="1">KR_1_A1</strain>
    </source>
</reference>
<gene>
    <name evidence="1" type="ORF">GN244_ATG06223</name>
</gene>
<dbReference type="EMBL" id="WSZM01000120">
    <property type="protein sequence ID" value="KAF4041550.1"/>
    <property type="molecule type" value="Genomic_DNA"/>
</dbReference>
<comment type="caution">
    <text evidence="1">The sequence shown here is derived from an EMBL/GenBank/DDBJ whole genome shotgun (WGS) entry which is preliminary data.</text>
</comment>
<evidence type="ECO:0000313" key="2">
    <source>
        <dbReference type="Proteomes" id="UP000602510"/>
    </source>
</evidence>
<dbReference type="AlphaFoldDB" id="A0A833T861"/>
<proteinExistence type="predicted"/>
<protein>
    <submittedName>
        <fullName evidence="1">Uncharacterized protein</fullName>
    </submittedName>
</protein>